<evidence type="ECO:0000259" key="1">
    <source>
        <dbReference type="Pfam" id="PF05699"/>
    </source>
</evidence>
<feature type="domain" description="HAT C-terminal dimerisation" evidence="1">
    <location>
        <begin position="42"/>
        <end position="114"/>
    </location>
</feature>
<sequence length="115" mass="13019">QFPNTIPPPSSNSTTNTRQYFTQLRRPINENFSILPISSSSELNRYLALPIDEETEPLLWWQAHTKEYPILSKMAQDYLSIQATSVASEQAFSVAGNTITKTRNRLLSETARACL</sequence>
<dbReference type="EMBL" id="CAJVPP010019720">
    <property type="protein sequence ID" value="CAG8738686.1"/>
    <property type="molecule type" value="Genomic_DNA"/>
</dbReference>
<protein>
    <submittedName>
        <fullName evidence="2">4748_t:CDS:1</fullName>
    </submittedName>
</protein>
<dbReference type="InterPro" id="IPR008906">
    <property type="entry name" value="HATC_C_dom"/>
</dbReference>
<gene>
    <name evidence="2" type="ORF">FMOSSE_LOCUS16026</name>
</gene>
<accession>A0A9N9IJQ6</accession>
<comment type="caution">
    <text evidence="2">The sequence shown here is derived from an EMBL/GenBank/DDBJ whole genome shotgun (WGS) entry which is preliminary data.</text>
</comment>
<name>A0A9N9IJQ6_FUNMO</name>
<feature type="non-terminal residue" evidence="2">
    <location>
        <position position="115"/>
    </location>
</feature>
<dbReference type="PANTHER" id="PTHR47611">
    <property type="entry name" value="HAT DIMERISATION DOMAIN, C-TERMINAL"/>
    <property type="match status" value="1"/>
</dbReference>
<organism evidence="2 3">
    <name type="scientific">Funneliformis mosseae</name>
    <name type="common">Endomycorrhizal fungus</name>
    <name type="synonym">Glomus mosseae</name>
    <dbReference type="NCBI Taxonomy" id="27381"/>
    <lineage>
        <taxon>Eukaryota</taxon>
        <taxon>Fungi</taxon>
        <taxon>Fungi incertae sedis</taxon>
        <taxon>Mucoromycota</taxon>
        <taxon>Glomeromycotina</taxon>
        <taxon>Glomeromycetes</taxon>
        <taxon>Glomerales</taxon>
        <taxon>Glomeraceae</taxon>
        <taxon>Funneliformis</taxon>
    </lineage>
</organism>
<proteinExistence type="predicted"/>
<dbReference type="InterPro" id="IPR012337">
    <property type="entry name" value="RNaseH-like_sf"/>
</dbReference>
<evidence type="ECO:0000313" key="3">
    <source>
        <dbReference type="Proteomes" id="UP000789375"/>
    </source>
</evidence>
<dbReference type="AlphaFoldDB" id="A0A9N9IJQ6"/>
<evidence type="ECO:0000313" key="2">
    <source>
        <dbReference type="EMBL" id="CAG8738686.1"/>
    </source>
</evidence>
<dbReference type="SUPFAM" id="SSF53098">
    <property type="entry name" value="Ribonuclease H-like"/>
    <property type="match status" value="1"/>
</dbReference>
<keyword evidence="3" id="KW-1185">Reference proteome</keyword>
<dbReference type="Pfam" id="PF05699">
    <property type="entry name" value="Dimer_Tnp_hAT"/>
    <property type="match status" value="1"/>
</dbReference>
<feature type="non-terminal residue" evidence="2">
    <location>
        <position position="1"/>
    </location>
</feature>
<reference evidence="2" key="1">
    <citation type="submission" date="2021-06" db="EMBL/GenBank/DDBJ databases">
        <authorList>
            <person name="Kallberg Y."/>
            <person name="Tangrot J."/>
            <person name="Rosling A."/>
        </authorList>
    </citation>
    <scope>NUCLEOTIDE SEQUENCE</scope>
    <source>
        <strain evidence="2">87-6 pot B 2015</strain>
    </source>
</reference>
<dbReference type="GO" id="GO:0046983">
    <property type="term" value="F:protein dimerization activity"/>
    <property type="evidence" value="ECO:0007669"/>
    <property type="project" value="InterPro"/>
</dbReference>
<dbReference type="PANTHER" id="PTHR47611:SF1">
    <property type="entry name" value="CCHC-TYPE DOMAIN-CONTAINING PROTEIN"/>
    <property type="match status" value="1"/>
</dbReference>
<dbReference type="Proteomes" id="UP000789375">
    <property type="component" value="Unassembled WGS sequence"/>
</dbReference>